<dbReference type="EMBL" id="JAACJL010000061">
    <property type="protein sequence ID" value="KAF4609539.1"/>
    <property type="molecule type" value="Genomic_DNA"/>
</dbReference>
<evidence type="ECO:0000313" key="1">
    <source>
        <dbReference type="EMBL" id="KAF4609539.1"/>
    </source>
</evidence>
<gene>
    <name evidence="1" type="ORF">D9613_012252</name>
</gene>
<name>A0A8H4VIV5_9AGAR</name>
<sequence>MLYQNVLLPVMHIRILNEVPKAGIRRFSMVRKSRNVVTLDPTRMVELRQPRLEPRDVKNFFVKFPLLLRKKPLQTSFGDPITLTHGSVQSFIFYKAQAAEPESTSLQQHLDFPPTANGYLYFHKSTPEISSAIRFRVAPDSSPFSFEAGHDLLLPPTDYGEELPWEIPLLSIATSSTYRPFLQTILDEDLVDRTLLERLWSLGHGQKVRLSRLRKILYTIDQPFVVDLSRKVKLNFISSTGYVGPIEFAFFAWRESAGGPRQFPYSGKVRVRFVLSPLREHRKNPSLLLQYLEILTPITTHLEEKRDFIGMPVVGEYLRRKGKLWTYPLKDETRNRRKIAEVFDIPL</sequence>
<protein>
    <submittedName>
        <fullName evidence="1">Uncharacterized protein</fullName>
    </submittedName>
</protein>
<accession>A0A8H4VIV5</accession>
<dbReference type="Proteomes" id="UP000521872">
    <property type="component" value="Unassembled WGS sequence"/>
</dbReference>
<dbReference type="AlphaFoldDB" id="A0A8H4VIV5"/>
<comment type="caution">
    <text evidence="1">The sequence shown here is derived from an EMBL/GenBank/DDBJ whole genome shotgun (WGS) entry which is preliminary data.</text>
</comment>
<keyword evidence="2" id="KW-1185">Reference proteome</keyword>
<evidence type="ECO:0000313" key="2">
    <source>
        <dbReference type="Proteomes" id="UP000521872"/>
    </source>
</evidence>
<proteinExistence type="predicted"/>
<reference evidence="1 2" key="1">
    <citation type="submission" date="2019-12" db="EMBL/GenBank/DDBJ databases">
        <authorList>
            <person name="Floudas D."/>
            <person name="Bentzer J."/>
            <person name="Ahren D."/>
            <person name="Johansson T."/>
            <person name="Persson P."/>
            <person name="Tunlid A."/>
        </authorList>
    </citation>
    <scope>NUCLEOTIDE SEQUENCE [LARGE SCALE GENOMIC DNA]</scope>
    <source>
        <strain evidence="1 2">CBS 102.39</strain>
    </source>
</reference>
<organism evidence="1 2">
    <name type="scientific">Agrocybe pediades</name>
    <dbReference type="NCBI Taxonomy" id="84607"/>
    <lineage>
        <taxon>Eukaryota</taxon>
        <taxon>Fungi</taxon>
        <taxon>Dikarya</taxon>
        <taxon>Basidiomycota</taxon>
        <taxon>Agaricomycotina</taxon>
        <taxon>Agaricomycetes</taxon>
        <taxon>Agaricomycetidae</taxon>
        <taxon>Agaricales</taxon>
        <taxon>Agaricineae</taxon>
        <taxon>Strophariaceae</taxon>
        <taxon>Agrocybe</taxon>
    </lineage>
</organism>